<sequence>MGELQKNTRFEHLLRLADTNLILGHRMSEWIGKSPILEEELALTNIGLDLIGQARALYEHAVAVSGEEDNRDADDLVFLRDAPEYKNLLLVERENGDFAHTMVRQMFYSAFAVPVWEALTRSVDSEVAGIAGRAEKESLYHLRHASEWILRMGDGTEESHQRVQDAVDALWMYTGEMFDMDEVETAAFEAGHGVDLTAVRSEWEKTVREVLTAATLDYPEDCWMLKGGRTGKHTEHLGHLLSDMQFLQRAYPGQKW</sequence>
<dbReference type="Pfam" id="PF05138">
    <property type="entry name" value="PaaA_PaaC"/>
    <property type="match status" value="1"/>
</dbReference>
<dbReference type="InterPro" id="IPR007814">
    <property type="entry name" value="PaaA_PaaC"/>
</dbReference>
<dbReference type="Proteomes" id="UP000809337">
    <property type="component" value="Unassembled WGS sequence"/>
</dbReference>
<keyword evidence="3" id="KW-1185">Reference proteome</keyword>
<reference evidence="1 3" key="1">
    <citation type="submission" date="2014-01" db="EMBL/GenBank/DDBJ databases">
        <title>Sulfitobacter sp. H3 (MCCC 1A00686) Genome Sequencing.</title>
        <authorList>
            <person name="Lai Q."/>
            <person name="Hong Z."/>
        </authorList>
    </citation>
    <scope>NUCLEOTIDE SEQUENCE [LARGE SCALE GENOMIC DNA]</scope>
    <source>
        <strain evidence="1 3">H3</strain>
    </source>
</reference>
<comment type="caution">
    <text evidence="1">The sequence shown here is derived from an EMBL/GenBank/DDBJ whole genome shotgun (WGS) entry which is preliminary data.</text>
</comment>
<dbReference type="AlphaFoldDB" id="A0A073IWA6"/>
<dbReference type="OrthoDB" id="9789947at2"/>
<dbReference type="Proteomes" id="UP000027746">
    <property type="component" value="Unassembled WGS sequence"/>
</dbReference>
<dbReference type="EMBL" id="JAMD01000023">
    <property type="protein sequence ID" value="KEJ93900.1"/>
    <property type="molecule type" value="Genomic_DNA"/>
</dbReference>
<dbReference type="GO" id="GO:0005829">
    <property type="term" value="C:cytosol"/>
    <property type="evidence" value="ECO:0007669"/>
    <property type="project" value="TreeGrafter"/>
</dbReference>
<dbReference type="InterPro" id="IPR009078">
    <property type="entry name" value="Ferritin-like_SF"/>
</dbReference>
<dbReference type="InterPro" id="IPR011882">
    <property type="entry name" value="PaaC"/>
</dbReference>
<evidence type="ECO:0000313" key="3">
    <source>
        <dbReference type="Proteomes" id="UP000027746"/>
    </source>
</evidence>
<dbReference type="InterPro" id="IPR012347">
    <property type="entry name" value="Ferritin-like"/>
</dbReference>
<proteinExistence type="predicted"/>
<dbReference type="InterPro" id="IPR052703">
    <property type="entry name" value="Aromatic_CoA_ox/epox"/>
</dbReference>
<name>A0A073IWA6_9RHOB</name>
<dbReference type="EMBL" id="JAFBWN010000009">
    <property type="protein sequence ID" value="MBM2355776.1"/>
    <property type="molecule type" value="Genomic_DNA"/>
</dbReference>
<dbReference type="PANTHER" id="PTHR30458">
    <property type="entry name" value="PHENYLACETIC ACID DEGRADATION PROTEIN PAA"/>
    <property type="match status" value="1"/>
</dbReference>
<reference evidence="2" key="2">
    <citation type="submission" date="2021-01" db="EMBL/GenBank/DDBJ databases">
        <title>Diatom-associated Roseobacters Show Island Model of Population Structure.</title>
        <authorList>
            <person name="Qu L."/>
            <person name="Feng X."/>
            <person name="Chen Y."/>
            <person name="Li L."/>
            <person name="Wang X."/>
            <person name="Hu Z."/>
            <person name="Wang H."/>
            <person name="Luo H."/>
        </authorList>
    </citation>
    <scope>NUCLEOTIDE SEQUENCE</scope>
    <source>
        <strain evidence="2">SM26-45</strain>
    </source>
</reference>
<protein>
    <submittedName>
        <fullName evidence="2">Phenylacetate-CoA oxygenase subunit PaaC</fullName>
    </submittedName>
    <submittedName>
        <fullName evidence="1">Phenylacetic acid degradation protein</fullName>
    </submittedName>
</protein>
<dbReference type="PIRSF" id="PIRSF037834">
    <property type="entry name" value="PA_CoA_Oase3"/>
    <property type="match status" value="1"/>
</dbReference>
<dbReference type="Gene3D" id="1.20.1260.10">
    <property type="match status" value="1"/>
</dbReference>
<dbReference type="RefSeq" id="WP_037931271.1">
    <property type="nucleotide sequence ID" value="NZ_CP086770.1"/>
</dbReference>
<dbReference type="GO" id="GO:0010124">
    <property type="term" value="P:phenylacetate catabolic process"/>
    <property type="evidence" value="ECO:0007669"/>
    <property type="project" value="InterPro"/>
</dbReference>
<evidence type="ECO:0000313" key="2">
    <source>
        <dbReference type="EMBL" id="MBM2355776.1"/>
    </source>
</evidence>
<accession>A0A073IWA6</accession>
<organism evidence="1 3">
    <name type="scientific">Pseudosulfitobacter pseudonitzschiae</name>
    <dbReference type="NCBI Taxonomy" id="1402135"/>
    <lineage>
        <taxon>Bacteria</taxon>
        <taxon>Pseudomonadati</taxon>
        <taxon>Pseudomonadota</taxon>
        <taxon>Alphaproteobacteria</taxon>
        <taxon>Rhodobacterales</taxon>
        <taxon>Roseobacteraceae</taxon>
        <taxon>Pseudosulfitobacter</taxon>
    </lineage>
</organism>
<dbReference type="NCBIfam" id="TIGR02158">
    <property type="entry name" value="PA_CoA_Oxy3"/>
    <property type="match status" value="1"/>
</dbReference>
<evidence type="ECO:0000313" key="1">
    <source>
        <dbReference type="EMBL" id="KEJ93900.1"/>
    </source>
</evidence>
<dbReference type="SUPFAM" id="SSF47240">
    <property type="entry name" value="Ferritin-like"/>
    <property type="match status" value="1"/>
</dbReference>
<dbReference type="PANTHER" id="PTHR30458:SF0">
    <property type="entry name" value="1,2-PHENYLACETYL-COA EPOXIDASE, SUBUNIT C"/>
    <property type="match status" value="1"/>
</dbReference>
<gene>
    <name evidence="2" type="primary">paaC</name>
    <name evidence="2" type="ORF">JQX14_14590</name>
    <name evidence="1" type="ORF">SUH3_12370</name>
</gene>